<protein>
    <submittedName>
        <fullName evidence="6">Spo0B domain-containing protein</fullName>
    </submittedName>
</protein>
<dbReference type="EMBL" id="JBHTKL010000001">
    <property type="protein sequence ID" value="MFD1018896.1"/>
    <property type="molecule type" value="Genomic_DNA"/>
</dbReference>
<evidence type="ECO:0000259" key="4">
    <source>
        <dbReference type="Pfam" id="PF14682"/>
    </source>
</evidence>
<dbReference type="InterPro" id="IPR016122">
    <property type="entry name" value="SpoOB_C"/>
</dbReference>
<gene>
    <name evidence="6" type="ORF">ACFQ2J_06760</name>
</gene>
<dbReference type="Pfam" id="PF14689">
    <property type="entry name" value="SPOB_a"/>
    <property type="match status" value="1"/>
</dbReference>
<dbReference type="InterPro" id="IPR037100">
    <property type="entry name" value="Spo0B_C_sf"/>
</dbReference>
<evidence type="ECO:0000256" key="3">
    <source>
        <dbReference type="ARBA" id="ARBA00022777"/>
    </source>
</evidence>
<evidence type="ECO:0000259" key="5">
    <source>
        <dbReference type="Pfam" id="PF14689"/>
    </source>
</evidence>
<dbReference type="SUPFAM" id="SSF55890">
    <property type="entry name" value="Sporulation response regulatory protein Spo0B"/>
    <property type="match status" value="1"/>
</dbReference>
<evidence type="ECO:0000256" key="2">
    <source>
        <dbReference type="ARBA" id="ARBA00022679"/>
    </source>
</evidence>
<dbReference type="Pfam" id="PF14682">
    <property type="entry name" value="SPOB_ab"/>
    <property type="match status" value="1"/>
</dbReference>
<dbReference type="RefSeq" id="WP_386057745.1">
    <property type="nucleotide sequence ID" value="NZ_JBHTKL010000001.1"/>
</dbReference>
<organism evidence="6 7">
    <name type="scientific">Thalassobacillus hwangdonensis</name>
    <dbReference type="NCBI Taxonomy" id="546108"/>
    <lineage>
        <taxon>Bacteria</taxon>
        <taxon>Bacillati</taxon>
        <taxon>Bacillota</taxon>
        <taxon>Bacilli</taxon>
        <taxon>Bacillales</taxon>
        <taxon>Bacillaceae</taxon>
        <taxon>Thalassobacillus</taxon>
    </lineage>
</organism>
<feature type="domain" description="Sporulation initiation phosphotransferase B C-terminal" evidence="4">
    <location>
        <begin position="60"/>
        <end position="152"/>
    </location>
</feature>
<keyword evidence="1" id="KW-0597">Phosphoprotein</keyword>
<keyword evidence="7" id="KW-1185">Reference proteome</keyword>
<dbReference type="Proteomes" id="UP001596990">
    <property type="component" value="Unassembled WGS sequence"/>
</dbReference>
<sequence>MQVNEVIQLLRHKRHDWMNQLQLIQGYTTMGKTEKVHATIQKTIETSQEEQKLMNLNVPYLTLWLLSFNWSHENHRLEFKIDMESQDLSYKDLTLLAYCEETIRILESQSDPESLYEGTLVIYKQQPSNVEVSMVFSGNYANTENIIGELEQLEFLTAAKLEDADHQQQLSMKLNVEIKR</sequence>
<dbReference type="InterPro" id="IPR039506">
    <property type="entry name" value="SPOB_a"/>
</dbReference>
<keyword evidence="3" id="KW-0418">Kinase</keyword>
<keyword evidence="2" id="KW-0808">Transferase</keyword>
<comment type="caution">
    <text evidence="6">The sequence shown here is derived from an EMBL/GenBank/DDBJ whole genome shotgun (WGS) entry which is preliminary data.</text>
</comment>
<dbReference type="Gene3D" id="3.30.565.30">
    <property type="entry name" value="Sporulation initiation phosphotransferase B (SpoOB), C-terminal domain"/>
    <property type="match status" value="1"/>
</dbReference>
<evidence type="ECO:0000313" key="6">
    <source>
        <dbReference type="EMBL" id="MFD1018896.1"/>
    </source>
</evidence>
<name>A0ABW3KZC2_9BACI</name>
<reference evidence="7" key="1">
    <citation type="journal article" date="2019" name="Int. J. Syst. Evol. Microbiol.">
        <title>The Global Catalogue of Microorganisms (GCM) 10K type strain sequencing project: providing services to taxonomists for standard genome sequencing and annotation.</title>
        <authorList>
            <consortium name="The Broad Institute Genomics Platform"/>
            <consortium name="The Broad Institute Genome Sequencing Center for Infectious Disease"/>
            <person name="Wu L."/>
            <person name="Ma J."/>
        </authorList>
    </citation>
    <scope>NUCLEOTIDE SEQUENCE [LARGE SCALE GENOMIC DNA]</scope>
    <source>
        <strain evidence="7">CCUG 56607</strain>
    </source>
</reference>
<proteinExistence type="predicted"/>
<evidence type="ECO:0000313" key="7">
    <source>
        <dbReference type="Proteomes" id="UP001596990"/>
    </source>
</evidence>
<dbReference type="InterPro" id="IPR016120">
    <property type="entry name" value="Sig_transdc_His_kin_SpoOB"/>
</dbReference>
<evidence type="ECO:0000256" key="1">
    <source>
        <dbReference type="ARBA" id="ARBA00022553"/>
    </source>
</evidence>
<feature type="domain" description="SpoOB alpha-helical" evidence="5">
    <location>
        <begin position="2"/>
        <end position="56"/>
    </location>
</feature>
<accession>A0ABW3KZC2</accession>
<dbReference type="Gene3D" id="1.10.287.130">
    <property type="match status" value="1"/>
</dbReference>